<evidence type="ECO:0000256" key="1">
    <source>
        <dbReference type="SAM" id="MobiDB-lite"/>
    </source>
</evidence>
<evidence type="ECO:0000313" key="2">
    <source>
        <dbReference type="EMBL" id="QDV40536.1"/>
    </source>
</evidence>
<dbReference type="KEGG" id="snep:Enr13x_03420"/>
<dbReference type="AlphaFoldDB" id="A0A518HI48"/>
<dbReference type="Proteomes" id="UP000319004">
    <property type="component" value="Chromosome"/>
</dbReference>
<keyword evidence="3" id="KW-1185">Reference proteome</keyword>
<organism evidence="2 3">
    <name type="scientific">Stieleria neptunia</name>
    <dbReference type="NCBI Taxonomy" id="2527979"/>
    <lineage>
        <taxon>Bacteria</taxon>
        <taxon>Pseudomonadati</taxon>
        <taxon>Planctomycetota</taxon>
        <taxon>Planctomycetia</taxon>
        <taxon>Pirellulales</taxon>
        <taxon>Pirellulaceae</taxon>
        <taxon>Stieleria</taxon>
    </lineage>
</organism>
<dbReference type="EMBL" id="CP037423">
    <property type="protein sequence ID" value="QDV40536.1"/>
    <property type="molecule type" value="Genomic_DNA"/>
</dbReference>
<dbReference type="RefSeq" id="WP_261344166.1">
    <property type="nucleotide sequence ID" value="NZ_CP037423.1"/>
</dbReference>
<sequence>MANRGKNQKKPKGFNKKVAPVVTPVTNHKGKSAASPRGKKR</sequence>
<gene>
    <name evidence="2" type="ORF">Enr13x_03420</name>
</gene>
<name>A0A518HI48_9BACT</name>
<feature type="compositionally biased region" description="Basic residues" evidence="1">
    <location>
        <begin position="1"/>
        <end position="15"/>
    </location>
</feature>
<accession>A0A518HI48</accession>
<evidence type="ECO:0000313" key="3">
    <source>
        <dbReference type="Proteomes" id="UP000319004"/>
    </source>
</evidence>
<reference evidence="2 3" key="1">
    <citation type="submission" date="2019-03" db="EMBL/GenBank/DDBJ databases">
        <title>Deep-cultivation of Planctomycetes and their phenomic and genomic characterization uncovers novel biology.</title>
        <authorList>
            <person name="Wiegand S."/>
            <person name="Jogler M."/>
            <person name="Boedeker C."/>
            <person name="Pinto D."/>
            <person name="Vollmers J."/>
            <person name="Rivas-Marin E."/>
            <person name="Kohn T."/>
            <person name="Peeters S.H."/>
            <person name="Heuer A."/>
            <person name="Rast P."/>
            <person name="Oberbeckmann S."/>
            <person name="Bunk B."/>
            <person name="Jeske O."/>
            <person name="Meyerdierks A."/>
            <person name="Storesund J.E."/>
            <person name="Kallscheuer N."/>
            <person name="Luecker S."/>
            <person name="Lage O.M."/>
            <person name="Pohl T."/>
            <person name="Merkel B.J."/>
            <person name="Hornburger P."/>
            <person name="Mueller R.-W."/>
            <person name="Bruemmer F."/>
            <person name="Labrenz M."/>
            <person name="Spormann A.M."/>
            <person name="Op den Camp H."/>
            <person name="Overmann J."/>
            <person name="Amann R."/>
            <person name="Jetten M.S.M."/>
            <person name="Mascher T."/>
            <person name="Medema M.H."/>
            <person name="Devos D.P."/>
            <person name="Kaster A.-K."/>
            <person name="Ovreas L."/>
            <person name="Rohde M."/>
            <person name="Galperin M.Y."/>
            <person name="Jogler C."/>
        </authorList>
    </citation>
    <scope>NUCLEOTIDE SEQUENCE [LARGE SCALE GENOMIC DNA]</scope>
    <source>
        <strain evidence="2 3">Enr13</strain>
    </source>
</reference>
<feature type="region of interest" description="Disordered" evidence="1">
    <location>
        <begin position="1"/>
        <end position="41"/>
    </location>
</feature>
<proteinExistence type="predicted"/>
<protein>
    <submittedName>
        <fullName evidence="2">Uncharacterized protein</fullName>
    </submittedName>
</protein>